<protein>
    <submittedName>
        <fullName evidence="1">Uncharacterized protein</fullName>
    </submittedName>
</protein>
<gene>
    <name evidence="1" type="ORF">QUF54_10875</name>
</gene>
<sequence length="103" mass="11769">MRDFPRQRLCELINRHGTILCENIEQCEFFLRKSCGEKYHPEIFVLINAIKEGVTKELLTQPSGLPNDAVFNRLAQQLHDNLCLENKSAEWAVQTWGIALGVG</sequence>
<name>A0ABT7VWG3_9GAMM</name>
<reference evidence="1" key="1">
    <citation type="submission" date="2023-06" db="EMBL/GenBank/DDBJ databases">
        <title>Uncultivated large filamentous bacteria from sulfidic sediments reveal new species and different genomic features in energy metabolism and defense.</title>
        <authorList>
            <person name="Fonseca A."/>
        </authorList>
    </citation>
    <scope>NUCLEOTIDE SEQUENCE</scope>
    <source>
        <strain evidence="1">HSG4</strain>
    </source>
</reference>
<dbReference type="Proteomes" id="UP001171945">
    <property type="component" value="Unassembled WGS sequence"/>
</dbReference>
<comment type="caution">
    <text evidence="1">The sequence shown here is derived from an EMBL/GenBank/DDBJ whole genome shotgun (WGS) entry which is preliminary data.</text>
</comment>
<dbReference type="EMBL" id="JAUCGM010000914">
    <property type="protein sequence ID" value="MDM8563845.1"/>
    <property type="molecule type" value="Genomic_DNA"/>
</dbReference>
<accession>A0ABT7VWG3</accession>
<evidence type="ECO:0000313" key="2">
    <source>
        <dbReference type="Proteomes" id="UP001171945"/>
    </source>
</evidence>
<proteinExistence type="predicted"/>
<evidence type="ECO:0000313" key="1">
    <source>
        <dbReference type="EMBL" id="MDM8563845.1"/>
    </source>
</evidence>
<organism evidence="1 2">
    <name type="scientific">Candidatus Marithioploca araucensis</name>
    <dbReference type="NCBI Taxonomy" id="70273"/>
    <lineage>
        <taxon>Bacteria</taxon>
        <taxon>Pseudomonadati</taxon>
        <taxon>Pseudomonadota</taxon>
        <taxon>Gammaproteobacteria</taxon>
        <taxon>Thiotrichales</taxon>
        <taxon>Thiotrichaceae</taxon>
        <taxon>Candidatus Marithioploca</taxon>
    </lineage>
</organism>
<keyword evidence="2" id="KW-1185">Reference proteome</keyword>
<feature type="non-terminal residue" evidence="1">
    <location>
        <position position="103"/>
    </location>
</feature>